<dbReference type="RefSeq" id="WP_263390598.1">
    <property type="nucleotide sequence ID" value="NZ_BJDI01000003.1"/>
</dbReference>
<evidence type="ECO:0000313" key="2">
    <source>
        <dbReference type="Proteomes" id="UP001596171"/>
    </source>
</evidence>
<reference evidence="2" key="1">
    <citation type="journal article" date="2019" name="Int. J. Syst. Evol. Microbiol.">
        <title>The Global Catalogue of Microorganisms (GCM) 10K type strain sequencing project: providing services to taxonomists for standard genome sequencing and annotation.</title>
        <authorList>
            <consortium name="The Broad Institute Genomics Platform"/>
            <consortium name="The Broad Institute Genome Sequencing Center for Infectious Disease"/>
            <person name="Wu L."/>
            <person name="Ma J."/>
        </authorList>
    </citation>
    <scope>NUCLEOTIDE SEQUENCE [LARGE SCALE GENOMIC DNA]</scope>
    <source>
        <strain evidence="2">CCM 8930</strain>
    </source>
</reference>
<protein>
    <submittedName>
        <fullName evidence="1">Uncharacterized protein</fullName>
    </submittedName>
</protein>
<comment type="caution">
    <text evidence="1">The sequence shown here is derived from an EMBL/GenBank/DDBJ whole genome shotgun (WGS) entry which is preliminary data.</text>
</comment>
<dbReference type="EMBL" id="JBHSSE010000018">
    <property type="protein sequence ID" value="MFC6202161.1"/>
    <property type="molecule type" value="Genomic_DNA"/>
</dbReference>
<gene>
    <name evidence="1" type="ORF">ACFP1L_09800</name>
</gene>
<name>A0ABW1SLQ0_9LACO</name>
<organism evidence="1 2">
    <name type="scientific">Lactiplantibacillus nangangensis</name>
    <dbReference type="NCBI Taxonomy" id="2559917"/>
    <lineage>
        <taxon>Bacteria</taxon>
        <taxon>Bacillati</taxon>
        <taxon>Bacillota</taxon>
        <taxon>Bacilli</taxon>
        <taxon>Lactobacillales</taxon>
        <taxon>Lactobacillaceae</taxon>
        <taxon>Lactiplantibacillus</taxon>
    </lineage>
</organism>
<accession>A0ABW1SLQ0</accession>
<dbReference type="Proteomes" id="UP001596171">
    <property type="component" value="Unassembled WGS sequence"/>
</dbReference>
<proteinExistence type="predicted"/>
<keyword evidence="2" id="KW-1185">Reference proteome</keyword>
<sequence>MRLLKKIVLISSALLVGLISGWGQLVSQAAKAQVNNNVGYSVEA</sequence>
<evidence type="ECO:0000313" key="1">
    <source>
        <dbReference type="EMBL" id="MFC6202161.1"/>
    </source>
</evidence>